<evidence type="ECO:0000313" key="2">
    <source>
        <dbReference type="WBParaSite" id="JU765_v2.g13454.t1"/>
    </source>
</evidence>
<dbReference type="Proteomes" id="UP000887576">
    <property type="component" value="Unplaced"/>
</dbReference>
<accession>A0AC34Q6X2</accession>
<organism evidence="1 2">
    <name type="scientific">Panagrolaimus sp. JU765</name>
    <dbReference type="NCBI Taxonomy" id="591449"/>
    <lineage>
        <taxon>Eukaryota</taxon>
        <taxon>Metazoa</taxon>
        <taxon>Ecdysozoa</taxon>
        <taxon>Nematoda</taxon>
        <taxon>Chromadorea</taxon>
        <taxon>Rhabditida</taxon>
        <taxon>Tylenchina</taxon>
        <taxon>Panagrolaimomorpha</taxon>
        <taxon>Panagrolaimoidea</taxon>
        <taxon>Panagrolaimidae</taxon>
        <taxon>Panagrolaimus</taxon>
    </lineage>
</organism>
<reference evidence="2" key="1">
    <citation type="submission" date="2022-11" db="UniProtKB">
        <authorList>
            <consortium name="WormBaseParasite"/>
        </authorList>
    </citation>
    <scope>IDENTIFICATION</scope>
</reference>
<dbReference type="WBParaSite" id="JU765_v2.g13454.t1">
    <property type="protein sequence ID" value="JU765_v2.g13454.t1"/>
    <property type="gene ID" value="JU765_v2.g13454"/>
</dbReference>
<protein>
    <submittedName>
        <fullName evidence="2">Rhodanese domain-containing protein</fullName>
    </submittedName>
</protein>
<name>A0AC34Q6X2_9BILA</name>
<sequence length="483" mass="54741">MGGLDRWIQHSYPTSRVITINKTGMPSRISPTTISSTKSFNTTSTDYSPGSYSTVQDDKFHPEYEDVDNFYEKPPIIIEKKNFSNGNPPPLPPLNQTTLQKLVDDSIHQNSKICEKKSNFKWTTIFAGIVLFSAIACLFFVIFFFKTSDKNYDNNDKIDRIPAAAAPITEKKTTKKFTEPIISANTLLTYLITKKDICLFEVTTLQAEQSRSDFESEHIKSAQILFFNNLSHSGVPVHPLQFQRYIRNLGVNQDCHIIVYDKGEQIWASYALWIFKLFGHERISLLNGGFLEWKKLQLSQSGPYPTEMGPGQFPEFVGNFQARWTAEYVSAFDDVMANFESKECDVVDAQSPEEYEGTAPGAVFGHIKNAINIPPEEIFDGSNNTWLDKANMSQIFANHGLQITRPVIVYCGTSLHASMIWLALHRLKYNATVYFGSWPEWVIRAPDYLKVIPELSQNLPTSKENLRPTPEITGKNSTIKPLS</sequence>
<proteinExistence type="predicted"/>
<evidence type="ECO:0000313" key="1">
    <source>
        <dbReference type="Proteomes" id="UP000887576"/>
    </source>
</evidence>